<gene>
    <name evidence="2" type="ORF">GGX14DRAFT_692988</name>
</gene>
<protein>
    <submittedName>
        <fullName evidence="2">Uncharacterized protein</fullName>
    </submittedName>
</protein>
<dbReference type="Proteomes" id="UP001219525">
    <property type="component" value="Unassembled WGS sequence"/>
</dbReference>
<feature type="compositionally biased region" description="Acidic residues" evidence="1">
    <location>
        <begin position="44"/>
        <end position="57"/>
    </location>
</feature>
<feature type="region of interest" description="Disordered" evidence="1">
    <location>
        <begin position="1150"/>
        <end position="1190"/>
    </location>
</feature>
<reference evidence="2" key="1">
    <citation type="submission" date="2023-03" db="EMBL/GenBank/DDBJ databases">
        <title>Massive genome expansion in bonnet fungi (Mycena s.s.) driven by repeated elements and novel gene families across ecological guilds.</title>
        <authorList>
            <consortium name="Lawrence Berkeley National Laboratory"/>
            <person name="Harder C.B."/>
            <person name="Miyauchi S."/>
            <person name="Viragh M."/>
            <person name="Kuo A."/>
            <person name="Thoen E."/>
            <person name="Andreopoulos B."/>
            <person name="Lu D."/>
            <person name="Skrede I."/>
            <person name="Drula E."/>
            <person name="Henrissat B."/>
            <person name="Morin E."/>
            <person name="Kohler A."/>
            <person name="Barry K."/>
            <person name="LaButti K."/>
            <person name="Morin E."/>
            <person name="Salamov A."/>
            <person name="Lipzen A."/>
            <person name="Mereny Z."/>
            <person name="Hegedus B."/>
            <person name="Baldrian P."/>
            <person name="Stursova M."/>
            <person name="Weitz H."/>
            <person name="Taylor A."/>
            <person name="Grigoriev I.V."/>
            <person name="Nagy L.G."/>
            <person name="Martin F."/>
            <person name="Kauserud H."/>
        </authorList>
    </citation>
    <scope>NUCLEOTIDE SEQUENCE</scope>
    <source>
        <strain evidence="2">9144</strain>
    </source>
</reference>
<organism evidence="2 3">
    <name type="scientific">Mycena pura</name>
    <dbReference type="NCBI Taxonomy" id="153505"/>
    <lineage>
        <taxon>Eukaryota</taxon>
        <taxon>Fungi</taxon>
        <taxon>Dikarya</taxon>
        <taxon>Basidiomycota</taxon>
        <taxon>Agaricomycotina</taxon>
        <taxon>Agaricomycetes</taxon>
        <taxon>Agaricomycetidae</taxon>
        <taxon>Agaricales</taxon>
        <taxon>Marasmiineae</taxon>
        <taxon>Mycenaceae</taxon>
        <taxon>Mycena</taxon>
    </lineage>
</organism>
<evidence type="ECO:0000313" key="2">
    <source>
        <dbReference type="EMBL" id="KAJ7226739.1"/>
    </source>
</evidence>
<feature type="region of interest" description="Disordered" evidence="1">
    <location>
        <begin position="30"/>
        <end position="69"/>
    </location>
</feature>
<evidence type="ECO:0000313" key="3">
    <source>
        <dbReference type="Proteomes" id="UP001219525"/>
    </source>
</evidence>
<dbReference type="AlphaFoldDB" id="A0AAD7E3J2"/>
<comment type="caution">
    <text evidence="2">The sequence shown here is derived from an EMBL/GenBank/DDBJ whole genome shotgun (WGS) entry which is preliminary data.</text>
</comment>
<name>A0AAD7E3J2_9AGAR</name>
<proteinExistence type="predicted"/>
<feature type="compositionally biased region" description="Polar residues" evidence="1">
    <location>
        <begin position="31"/>
        <end position="40"/>
    </location>
</feature>
<sequence length="1190" mass="130441">MSHLTTAKMEPPAPRPEVIKVADGLLLETTRVAQKSQPTRTCAADDDSDESDDDDRGTEEQKPLISPSTDIKARGDFEAVVEEGFEFDGVFAFTQRYPVGDVPNPCLDIDGLGTVGLPLSERDARGIASECALKGSGIWEIPAEKIHFDNPAWDIWIQKTAGVAASTALTAYTHLRPTFALKKLVMHDQTCQPTNYKESVGDDETSRKIGDFIVLLPSLFDGAQLQLSHAGQTKTINFAHQSKLSTSVVAAYSGVEHTLSSVSAGYRLSLVYEIVQPITDAAFVRPTLPEMQGATQKLRNILLSWKQDTSGEAPEFLACLLQHRYTQAPTFSAKSLIGADALLVSHLRPLARELKFRLYLAHITATVSTSVHAEDYGHSYRYGYGRRGWRSFDRGWCDFDSEDEPDEDEFMDDGDCETELDLDQVVKLSGMPVNVALDLDVDDFLRGPVDDDDPDDEVFERYDRTSASRNKVYKRTAILIWPTNSAIDGRVSVGDVYDHALHILQNSLTPAPTKREAKMVDALLECCRTRPQNDKMQRVMQTLRESADRWNDVQILLRALKVCGVDKNADLMGVEGFVSAYQAFGWSALKDFCGEVMVNDPSSTRRRVLLSRLTKMGEEEGDAEVSAWCTAQADTLYHALGKIDANHIPWLMDVATTRGGEFFRDVIIPQLAAQKLDRAFWSAFSKQLHQNASIASLALMRELVVRCVSELVRGLPAFPTKDAYRSYMYGAGGKEKDSSEILKAIQLCIETKNEALCGEIFTKMRNAARTGAFLPEFPPWLYYAELSPPVIQAMQSAPASAGLNSTFVPFFVDVVDSMVSAVRTTPDGKAITPCPLSDQHRAIIAAAARKAGGISVLKQSFDAAGLKAHDSISLQGLARFIAKEFPRQQMSGSGDVQVYDELIVNLVRAAIDAYDTSTLGKAGATTFPSYPYIGGGYANPSDQMIRLVQFCFEVGARNECGRLLLRFVAPPTGSSIEKHVSQVLTPFLSVLKQYLVAQRLDFRTDPYKKFAAAVIKAFAEKVMAQKPREVVPAVQYQTIGCPCVDCVGLRAFFLSSQATVSFARVQAIRLHLENALQATRMWGVSWETIRSGSPHTLRVTKPASMMALGVWTGNSQKGQSLLKDLGDPATQVAILGGDYSWVHARIHGTGTGTGPASAPPANVPQSSSAQNLKRPANAGLQANTAKKPKV</sequence>
<evidence type="ECO:0000256" key="1">
    <source>
        <dbReference type="SAM" id="MobiDB-lite"/>
    </source>
</evidence>
<dbReference type="PANTHER" id="PTHR33099:SF11">
    <property type="entry name" value="FE2OG DIOXYGENASE DOMAIN-CONTAINING PROTEIN"/>
    <property type="match status" value="1"/>
</dbReference>
<keyword evidence="3" id="KW-1185">Reference proteome</keyword>
<dbReference type="EMBL" id="JARJCW010000003">
    <property type="protein sequence ID" value="KAJ7226739.1"/>
    <property type="molecule type" value="Genomic_DNA"/>
</dbReference>
<accession>A0AAD7E3J2</accession>
<dbReference type="PANTHER" id="PTHR33099">
    <property type="entry name" value="FE2OG DIOXYGENASE DOMAIN-CONTAINING PROTEIN"/>
    <property type="match status" value="1"/>
</dbReference>